<dbReference type="GO" id="GO:0003865">
    <property type="term" value="F:3-oxo-5-alpha-steroid 4-dehydrogenase activity"/>
    <property type="evidence" value="ECO:0007669"/>
    <property type="project" value="TreeGrafter"/>
</dbReference>
<evidence type="ECO:0000256" key="5">
    <source>
        <dbReference type="ARBA" id="ARBA00023136"/>
    </source>
</evidence>
<dbReference type="InParanoid" id="A0A6P8Z6K6"/>
<evidence type="ECO:0000256" key="1">
    <source>
        <dbReference type="ARBA" id="ARBA00004127"/>
    </source>
</evidence>
<comment type="subcellular location">
    <subcellularLocation>
        <location evidence="1">Endomembrane system</location>
        <topology evidence="1">Multi-pass membrane protein</topology>
    </subcellularLocation>
    <subcellularLocation>
        <location evidence="9">Endoplasmic reticulum membrane</location>
    </subcellularLocation>
</comment>
<keyword evidence="4 9" id="KW-1133">Transmembrane helix</keyword>
<accession>A0A6P8Z6K6</accession>
<dbReference type="OrthoDB" id="5788137at2759"/>
<feature type="transmembrane region" description="Helical" evidence="9">
    <location>
        <begin position="250"/>
        <end position="274"/>
    </location>
</feature>
<feature type="domain" description="3-oxo-5-alpha-steroid 4-dehydrogenase C-terminal" evidence="10">
    <location>
        <begin position="192"/>
        <end position="307"/>
    </location>
</feature>
<dbReference type="UniPathway" id="UPA00378"/>
<dbReference type="GO" id="GO:0005789">
    <property type="term" value="C:endoplasmic reticulum membrane"/>
    <property type="evidence" value="ECO:0007669"/>
    <property type="project" value="UniProtKB-SubCell"/>
</dbReference>
<name>A0A6P8Z6K6_THRPL</name>
<sequence>MRFHVLKFQFYAMTATIVVFGGLLNTIEKRLPTFISQSYRFGKFSYEGKKSKLKTIEVPKRWFSHFYVFAAAYSTLCLLTAIKVYFFDGKAPSQAIQLLNILATTQRSFTVSSIATLIALVLMTAQCVRRFYETWFVSVFSDAKMNLSHYIVGFSHYFGAISAILVEAPGFTPHTGVSSLVLRLNFSELHLYHLIAVIIFMWAFIHQFRAASILADLRRDKSGQVVSQKYRLPEGDLFQFVSSPHMLCEVIIYLCLMVILWGSTVFPVVTLWVVSNQVENAFLTHWWYQEKFKEYPKMRKAIIPFIL</sequence>
<proteinExistence type="inferred from homology"/>
<comment type="catalytic activity">
    <reaction evidence="8 9">
        <text>a di-trans,poly-cis-dolichal + NADP(+) = a di-trans,poly-cis-polyprenal + NADPH + H(+)</text>
        <dbReference type="Rhea" id="RHEA:80727"/>
        <dbReference type="Rhea" id="RHEA-COMP:19536"/>
        <dbReference type="Rhea" id="RHEA-COMP:19537"/>
        <dbReference type="ChEBI" id="CHEBI:15378"/>
        <dbReference type="ChEBI" id="CHEBI:57783"/>
        <dbReference type="ChEBI" id="CHEBI:58349"/>
        <dbReference type="ChEBI" id="CHEBI:231623"/>
        <dbReference type="ChEBI" id="CHEBI:231637"/>
        <dbReference type="EC" id="1.3.1.94"/>
    </reaction>
    <physiologicalReaction direction="right-to-left" evidence="8 9">
        <dbReference type="Rhea" id="RHEA:80729"/>
    </physiologicalReaction>
</comment>
<feature type="transmembrane region" description="Helical" evidence="9">
    <location>
        <begin position="191"/>
        <end position="211"/>
    </location>
</feature>
<dbReference type="Pfam" id="PF02544">
    <property type="entry name" value="Steroid_dh"/>
    <property type="match status" value="1"/>
</dbReference>
<dbReference type="GO" id="GO:0160198">
    <property type="term" value="F:polyprenal reductase activity"/>
    <property type="evidence" value="ECO:0007669"/>
    <property type="project" value="UniProtKB-EC"/>
</dbReference>
<evidence type="ECO:0000256" key="2">
    <source>
        <dbReference type="ARBA" id="ARBA00012522"/>
    </source>
</evidence>
<dbReference type="GO" id="GO:0016095">
    <property type="term" value="P:polyprenol catabolic process"/>
    <property type="evidence" value="ECO:0007669"/>
    <property type="project" value="UniProtKB-UniRule"/>
</dbReference>
<comment type="similarity">
    <text evidence="6 9">Belongs to the steroid 5-alpha reductase family. Polyprenal reductase subfamily.</text>
</comment>
<dbReference type="Proteomes" id="UP000515158">
    <property type="component" value="Unplaced"/>
</dbReference>
<dbReference type="PANTHER" id="PTHR14624">
    <property type="entry name" value="DFG10 PROTEIN"/>
    <property type="match status" value="1"/>
</dbReference>
<feature type="transmembrane region" description="Helical" evidence="9">
    <location>
        <begin position="149"/>
        <end position="171"/>
    </location>
</feature>
<keyword evidence="9" id="KW-0256">Endoplasmic reticulum</keyword>
<dbReference type="PROSITE" id="PS50244">
    <property type="entry name" value="S5A_REDUCTASE"/>
    <property type="match status" value="1"/>
</dbReference>
<keyword evidence="9" id="KW-0560">Oxidoreductase</keyword>
<feature type="transmembrane region" description="Helical" evidence="9">
    <location>
        <begin position="107"/>
        <end position="128"/>
    </location>
</feature>
<keyword evidence="3 9" id="KW-0812">Transmembrane</keyword>
<evidence type="ECO:0000256" key="9">
    <source>
        <dbReference type="RuleBase" id="RU367081"/>
    </source>
</evidence>
<comment type="pathway">
    <text evidence="9">Protein modification; protein glycosylation.</text>
</comment>
<evidence type="ECO:0000259" key="10">
    <source>
        <dbReference type="Pfam" id="PF02544"/>
    </source>
</evidence>
<evidence type="ECO:0000256" key="8">
    <source>
        <dbReference type="ARBA" id="ARBA00049427"/>
    </source>
</evidence>
<dbReference type="AlphaFoldDB" id="A0A6P8Z6K6"/>
<dbReference type="GO" id="GO:0102389">
    <property type="term" value="F:polyprenol reductase activity"/>
    <property type="evidence" value="ECO:0007669"/>
    <property type="project" value="UniProtKB-UniRule"/>
</dbReference>
<evidence type="ECO:0000256" key="6">
    <source>
        <dbReference type="ARBA" id="ARBA00046320"/>
    </source>
</evidence>
<keyword evidence="5 9" id="KW-0472">Membrane</keyword>
<keyword evidence="11" id="KW-1185">Reference proteome</keyword>
<keyword evidence="9" id="KW-0521">NADP</keyword>
<gene>
    <name evidence="12" type="primary">LOC117647953</name>
</gene>
<dbReference type="KEGG" id="tpal:117647953"/>
<dbReference type="RefSeq" id="XP_034245855.1">
    <property type="nucleotide sequence ID" value="XM_034389964.1"/>
</dbReference>
<evidence type="ECO:0000256" key="7">
    <source>
        <dbReference type="ARBA" id="ARBA00047186"/>
    </source>
</evidence>
<comment type="function">
    <text evidence="9">Plays a key role in early steps of protein N-linked glycosylation by being involved in the conversion of polyprenol into dolichol. Acts as a polyprenal reductase that mediates the reduction of polyprenal into dolichal in a NADP-dependent mechanism. Dolichols are required for the synthesis of dolichol-linked monosaccharides and the oligosaccharide precursor used for N-glycosylation.</text>
</comment>
<protein>
    <recommendedName>
        <fullName evidence="7 9">Polyprenal reductase</fullName>
        <ecNumber evidence="2 9">1.3.1.94</ecNumber>
    </recommendedName>
</protein>
<evidence type="ECO:0000256" key="4">
    <source>
        <dbReference type="ARBA" id="ARBA00022989"/>
    </source>
</evidence>
<feature type="transmembrane region" description="Helical" evidence="9">
    <location>
        <begin position="66"/>
        <end position="87"/>
    </location>
</feature>
<feature type="transmembrane region" description="Helical" evidence="9">
    <location>
        <begin position="6"/>
        <end position="27"/>
    </location>
</feature>
<dbReference type="InterPro" id="IPR039698">
    <property type="entry name" value="Dfg10/SRD5A3"/>
</dbReference>
<dbReference type="GO" id="GO:0006488">
    <property type="term" value="P:dolichol-linked oligosaccharide biosynthetic process"/>
    <property type="evidence" value="ECO:0007669"/>
    <property type="project" value="UniProtKB-UniRule"/>
</dbReference>
<evidence type="ECO:0000313" key="12">
    <source>
        <dbReference type="RefSeq" id="XP_034245855.1"/>
    </source>
</evidence>
<reference evidence="12" key="1">
    <citation type="submission" date="2025-08" db="UniProtKB">
        <authorList>
            <consortium name="RefSeq"/>
        </authorList>
    </citation>
    <scope>IDENTIFICATION</scope>
    <source>
        <tissue evidence="12">Total insect</tissue>
    </source>
</reference>
<organism evidence="12">
    <name type="scientific">Thrips palmi</name>
    <name type="common">Melon thrips</name>
    <dbReference type="NCBI Taxonomy" id="161013"/>
    <lineage>
        <taxon>Eukaryota</taxon>
        <taxon>Metazoa</taxon>
        <taxon>Ecdysozoa</taxon>
        <taxon>Arthropoda</taxon>
        <taxon>Hexapoda</taxon>
        <taxon>Insecta</taxon>
        <taxon>Pterygota</taxon>
        <taxon>Neoptera</taxon>
        <taxon>Paraneoptera</taxon>
        <taxon>Thysanoptera</taxon>
        <taxon>Terebrantia</taxon>
        <taxon>Thripoidea</taxon>
        <taxon>Thripidae</taxon>
        <taxon>Thrips</taxon>
    </lineage>
</organism>
<dbReference type="EC" id="1.3.1.94" evidence="2 9"/>
<evidence type="ECO:0000256" key="3">
    <source>
        <dbReference type="ARBA" id="ARBA00022692"/>
    </source>
</evidence>
<dbReference type="GeneID" id="117647953"/>
<dbReference type="InterPro" id="IPR001104">
    <property type="entry name" value="3-oxo-5_a-steroid_4-DH_C"/>
</dbReference>
<dbReference type="PANTHER" id="PTHR14624:SF0">
    <property type="entry name" value="POLYPRENOL REDUCTASE"/>
    <property type="match status" value="1"/>
</dbReference>
<dbReference type="FunCoup" id="A0A6P8Z6K6">
    <property type="interactions" value="1036"/>
</dbReference>
<evidence type="ECO:0000313" key="11">
    <source>
        <dbReference type="Proteomes" id="UP000515158"/>
    </source>
</evidence>